<sequence>MQWLAEFSAAERRQLLIMVALCVLFGVRYYPDNLFLTIRESVRYILAFFFYGGTLSFIMCKLVERATKRPISRKAILKFGLILALFFSITEALHVYFQLGPKKSP</sequence>
<proteinExistence type="predicted"/>
<dbReference type="AlphaFoldDB" id="A0A6G7PXV7"/>
<protein>
    <submittedName>
        <fullName evidence="1">Uncharacterized protein</fullName>
    </submittedName>
</protein>
<reference evidence="1 2" key="1">
    <citation type="submission" date="2020-02" db="EMBL/GenBank/DDBJ databases">
        <title>Genome analysis of Thermosulfuriphilus ammonigenes ST65T, an anaerobic thermophilic chemolithoautotrophic bacterium isolated from a deep-sea hydrothermal vent.</title>
        <authorList>
            <person name="Slobodkina G."/>
            <person name="Allioux M."/>
            <person name="Merkel A."/>
            <person name="Alain K."/>
            <person name="Jebbar M."/>
            <person name="Slobodkin A."/>
        </authorList>
    </citation>
    <scope>NUCLEOTIDE SEQUENCE [LARGE SCALE GENOMIC DNA]</scope>
    <source>
        <strain evidence="1 2">ST65</strain>
    </source>
</reference>
<evidence type="ECO:0000313" key="1">
    <source>
        <dbReference type="EMBL" id="QIJ72450.1"/>
    </source>
</evidence>
<keyword evidence="2" id="KW-1185">Reference proteome</keyword>
<dbReference type="KEGG" id="tav:G4V39_09280"/>
<organism evidence="1 2">
    <name type="scientific">Thermosulfuriphilus ammonigenes</name>
    <dbReference type="NCBI Taxonomy" id="1936021"/>
    <lineage>
        <taxon>Bacteria</taxon>
        <taxon>Pseudomonadati</taxon>
        <taxon>Thermodesulfobacteriota</taxon>
        <taxon>Thermodesulfobacteria</taxon>
        <taxon>Thermodesulfobacteriales</taxon>
        <taxon>Thermodesulfobacteriaceae</taxon>
        <taxon>Thermosulfuriphilus</taxon>
    </lineage>
</organism>
<name>A0A6G7PXV7_9BACT</name>
<gene>
    <name evidence="1" type="ORF">G4V39_09280</name>
</gene>
<dbReference type="RefSeq" id="WP_166032666.1">
    <property type="nucleotide sequence ID" value="NZ_CP048877.1"/>
</dbReference>
<dbReference type="EMBL" id="CP048877">
    <property type="protein sequence ID" value="QIJ72450.1"/>
    <property type="molecule type" value="Genomic_DNA"/>
</dbReference>
<evidence type="ECO:0000313" key="2">
    <source>
        <dbReference type="Proteomes" id="UP000502179"/>
    </source>
</evidence>
<accession>A0A6G7PXV7</accession>
<dbReference type="Proteomes" id="UP000502179">
    <property type="component" value="Chromosome"/>
</dbReference>